<evidence type="ECO:0000313" key="1">
    <source>
        <dbReference type="EMBL" id="RZR71547.1"/>
    </source>
</evidence>
<accession>A0A444F690</accession>
<name>A0A444F690_ENSVE</name>
<dbReference type="AlphaFoldDB" id="A0A444F690"/>
<proteinExistence type="predicted"/>
<dbReference type="Proteomes" id="UP000290560">
    <property type="component" value="Unassembled WGS sequence"/>
</dbReference>
<organism evidence="1">
    <name type="scientific">Ensete ventricosum</name>
    <name type="common">Abyssinian banana</name>
    <name type="synonym">Musa ensete</name>
    <dbReference type="NCBI Taxonomy" id="4639"/>
    <lineage>
        <taxon>Eukaryota</taxon>
        <taxon>Viridiplantae</taxon>
        <taxon>Streptophyta</taxon>
        <taxon>Embryophyta</taxon>
        <taxon>Tracheophyta</taxon>
        <taxon>Spermatophyta</taxon>
        <taxon>Magnoliopsida</taxon>
        <taxon>Liliopsida</taxon>
        <taxon>Zingiberales</taxon>
        <taxon>Musaceae</taxon>
        <taxon>Ensete</taxon>
    </lineage>
</organism>
<dbReference type="EMBL" id="KV875550">
    <property type="protein sequence ID" value="RZR71547.1"/>
    <property type="molecule type" value="Genomic_DNA"/>
</dbReference>
<protein>
    <submittedName>
        <fullName evidence="1">Uncharacterized protein</fullName>
    </submittedName>
</protein>
<sequence length="89" mass="9791">MLQGYRDYNFQVADICWKMAVEGFELGVSSDGGGRSKQQQRQLQLQCDFMVVGGVGCSEDATTIGGRWGNGVLDCCIGGQRWYGARDRC</sequence>
<gene>
    <name evidence="1" type="ORF">BHM03_00005774</name>
</gene>
<reference evidence="1" key="1">
    <citation type="journal article" date="2018" name="Data Brief">
        <title>Genome sequence data from 17 accessions of Ensete ventricosum, a staple food crop for millions in Ethiopia.</title>
        <authorList>
            <person name="Yemataw Z."/>
            <person name="Muzemil S."/>
            <person name="Ambachew D."/>
            <person name="Tripathi L."/>
            <person name="Tesfaye K."/>
            <person name="Chala A."/>
            <person name="Farbos A."/>
            <person name="O'Neill P."/>
            <person name="Moore K."/>
            <person name="Grant M."/>
            <person name="Studholme D.J."/>
        </authorList>
    </citation>
    <scope>NUCLEOTIDE SEQUENCE [LARGE SCALE GENOMIC DNA]</scope>
    <source>
        <tissue evidence="1">Leaf</tissue>
    </source>
</reference>